<feature type="region of interest" description="Disordered" evidence="2">
    <location>
        <begin position="264"/>
        <end position="306"/>
    </location>
</feature>
<dbReference type="Proteomes" id="UP000663829">
    <property type="component" value="Unassembled WGS sequence"/>
</dbReference>
<dbReference type="AlphaFoldDB" id="A0A813U1S0"/>
<proteinExistence type="predicted"/>
<dbReference type="PROSITE" id="PS50096">
    <property type="entry name" value="IQ"/>
    <property type="match status" value="1"/>
</dbReference>
<evidence type="ECO:0000313" key="3">
    <source>
        <dbReference type="EMBL" id="CAF0820433.1"/>
    </source>
</evidence>
<feature type="coiled-coil region" evidence="1">
    <location>
        <begin position="109"/>
        <end position="143"/>
    </location>
</feature>
<keyword evidence="1" id="KW-0175">Coiled coil</keyword>
<evidence type="ECO:0000313" key="5">
    <source>
        <dbReference type="Proteomes" id="UP000663829"/>
    </source>
</evidence>
<evidence type="ECO:0000256" key="1">
    <source>
        <dbReference type="SAM" id="Coils"/>
    </source>
</evidence>
<feature type="compositionally biased region" description="Polar residues" evidence="2">
    <location>
        <begin position="615"/>
        <end position="635"/>
    </location>
</feature>
<gene>
    <name evidence="3" type="ORF">GPM918_LOCUS4516</name>
    <name evidence="4" type="ORF">SRO942_LOCUS4517</name>
</gene>
<reference evidence="3" key="1">
    <citation type="submission" date="2021-02" db="EMBL/GenBank/DDBJ databases">
        <authorList>
            <person name="Nowell W R."/>
        </authorList>
    </citation>
    <scope>NUCLEOTIDE SEQUENCE</scope>
</reference>
<feature type="compositionally biased region" description="Low complexity" evidence="2">
    <location>
        <begin position="677"/>
        <end position="688"/>
    </location>
</feature>
<feature type="compositionally biased region" description="Polar residues" evidence="2">
    <location>
        <begin position="506"/>
        <end position="515"/>
    </location>
</feature>
<evidence type="ECO:0000313" key="4">
    <source>
        <dbReference type="EMBL" id="CAF3606816.1"/>
    </source>
</evidence>
<feature type="compositionally biased region" description="Basic and acidic residues" evidence="2">
    <location>
        <begin position="280"/>
        <end position="306"/>
    </location>
</feature>
<feature type="compositionally biased region" description="Basic and acidic residues" evidence="2">
    <location>
        <begin position="402"/>
        <end position="412"/>
    </location>
</feature>
<dbReference type="EMBL" id="CAJNOQ010000611">
    <property type="protein sequence ID" value="CAF0820433.1"/>
    <property type="molecule type" value="Genomic_DNA"/>
</dbReference>
<protein>
    <submittedName>
        <fullName evidence="3">Uncharacterized protein</fullName>
    </submittedName>
</protein>
<accession>A0A813U1S0</accession>
<sequence>MTDEKLDVRYVLGLTSYMNKKTKSFSHIQYPDNELAYRSTPEYLRKLLRTAALAATASSNGATNGDINGSNIIRPKSANDLSSKSNSSLNKTFIGNPKYKSPEEYYDEVIALKKQVSSMKDENNSMRAKVRRLEEENTRRIKEIEGLCDTSKDGDFRRIASITDRSNNTANVVVSLKQKLFKLEQQMKEKEAAITEIHNDPNYTKSVETEIQNKALKNEIERQKVEKMKILENNYHSTLQEEMKNAIQKLDKENKELQKENKMLRKKLDEVDQNQNVSSREPKHKNTDDDVDKQTQNEKERDIKKLNETIEKIKRDRDHYREQLNETENELSKLKREYERNEHNFKSKLAIGDSGELSGGRSSPSRMTPPTKQSTSNLKRDDLSHRPSSPSLKRSKSPSVRKKSDSDDDFIKKTARPNNMTKSNESLSGRHTPTRKSNSPKHDEVERVSSPLGQKKSNQSVENARRGSKTPSWNKEDEKLSITTPDDKIRNDKLDKAKDKSDNHFPRTSQQSMKTSKLKENETEIKPGTSNSGFDNALKTVQSALRGHLHRSELTKGQNNRPRTPTVEKEPKIVNDDDDDDVVVASDRPQTSAKRRDSRSQSPISTGGQVDRNRSPVSTSKQNLYNDRNHTPISTSKRKSVHEERSRFNQGSRPEVTGNRDSSLRTRQPSPPPSQRPPSRQSSPPVSRTNSPGPPSSLLPRASRKSPTPSKHSFNDDDDVM</sequence>
<keyword evidence="5" id="KW-1185">Reference proteome</keyword>
<organism evidence="3 5">
    <name type="scientific">Didymodactylos carnosus</name>
    <dbReference type="NCBI Taxonomy" id="1234261"/>
    <lineage>
        <taxon>Eukaryota</taxon>
        <taxon>Metazoa</taxon>
        <taxon>Spiralia</taxon>
        <taxon>Gnathifera</taxon>
        <taxon>Rotifera</taxon>
        <taxon>Eurotatoria</taxon>
        <taxon>Bdelloidea</taxon>
        <taxon>Philodinida</taxon>
        <taxon>Philodinidae</taxon>
        <taxon>Didymodactylos</taxon>
    </lineage>
</organism>
<feature type="region of interest" description="Disordered" evidence="2">
    <location>
        <begin position="345"/>
        <end position="721"/>
    </location>
</feature>
<feature type="compositionally biased region" description="Basic and acidic residues" evidence="2">
    <location>
        <begin position="474"/>
        <end position="505"/>
    </location>
</feature>
<dbReference type="Proteomes" id="UP000681722">
    <property type="component" value="Unassembled WGS sequence"/>
</dbReference>
<dbReference type="OrthoDB" id="2136082at2759"/>
<feature type="compositionally biased region" description="Polar residues" evidence="2">
    <location>
        <begin position="451"/>
        <end position="462"/>
    </location>
</feature>
<feature type="compositionally biased region" description="Polar residues" evidence="2">
    <location>
        <begin position="528"/>
        <end position="543"/>
    </location>
</feature>
<feature type="compositionally biased region" description="Basic and acidic residues" evidence="2">
    <location>
        <begin position="566"/>
        <end position="575"/>
    </location>
</feature>
<name>A0A813U1S0_9BILA</name>
<evidence type="ECO:0000256" key="2">
    <source>
        <dbReference type="SAM" id="MobiDB-lite"/>
    </source>
</evidence>
<comment type="caution">
    <text evidence="3">The sequence shown here is derived from an EMBL/GenBank/DDBJ whole genome shotgun (WGS) entry which is preliminary data.</text>
</comment>
<dbReference type="EMBL" id="CAJOBC010000611">
    <property type="protein sequence ID" value="CAF3606816.1"/>
    <property type="molecule type" value="Genomic_DNA"/>
</dbReference>
<feature type="compositionally biased region" description="Polar residues" evidence="2">
    <location>
        <begin position="416"/>
        <end position="437"/>
    </location>
</feature>
<feature type="compositionally biased region" description="Polar residues" evidence="2">
    <location>
        <begin position="360"/>
        <end position="377"/>
    </location>
</feature>